<protein>
    <submittedName>
        <fullName evidence="3">Hypothetical secreted protein 1710</fullName>
    </submittedName>
</protein>
<evidence type="ECO:0000256" key="2">
    <source>
        <dbReference type="SAM" id="SignalP"/>
    </source>
</evidence>
<keyword evidence="2" id="KW-0732">Signal</keyword>
<accession>F0J9Y0</accession>
<evidence type="ECO:0000313" key="3">
    <source>
        <dbReference type="EMBL" id="DAA34650.1"/>
    </source>
</evidence>
<name>F0J9Y0_AMBVA</name>
<dbReference type="EMBL" id="BK007681">
    <property type="protein sequence ID" value="DAA34650.1"/>
    <property type="molecule type" value="mRNA"/>
</dbReference>
<sequence length="188" mass="19983">MASHRSLLLLGLLVAAACLALGKQVDRDITFDDARDSSDHEAVSRRHSVESTGTLTGLAHSILRRVRRAWFFGGNSDSTAAPEVKGRPEDSTTTTQSSVDQHTTRRYPRHSDDDVFEASGDGIGTDDEDFDGTTSASHSGAGPFDGDVKTDGVPSRPHAPGLKKTHADPDVAAGSAPQFRSSVFILNP</sequence>
<proteinExistence type="evidence at transcript level"/>
<feature type="compositionally biased region" description="Low complexity" evidence="1">
    <location>
        <begin position="91"/>
        <end position="101"/>
    </location>
</feature>
<feature type="region of interest" description="Disordered" evidence="1">
    <location>
        <begin position="77"/>
        <end position="188"/>
    </location>
</feature>
<reference evidence="3" key="1">
    <citation type="journal article" date="2011" name="BMC Genomics">
        <title>A further insight into the sialome of the tropical bont tick, Amblyomma variegatum.</title>
        <authorList>
            <person name="Ribeiro J.M."/>
            <person name="Anderson J.M."/>
            <person name="Manoukis N.C."/>
            <person name="Meng Z."/>
            <person name="Francishetti I.M."/>
        </authorList>
    </citation>
    <scope>NUCLEOTIDE SEQUENCE</scope>
    <source>
        <strain evidence="3">Amb_var-1710</strain>
        <tissue evidence="3">Salivary gland</tissue>
    </source>
</reference>
<feature type="signal peptide" evidence="2">
    <location>
        <begin position="1"/>
        <end position="22"/>
    </location>
</feature>
<feature type="chain" id="PRO_5003255248" evidence="2">
    <location>
        <begin position="23"/>
        <end position="188"/>
    </location>
</feature>
<organism evidence="3">
    <name type="scientific">Amblyomma variegatum</name>
    <name type="common">Tropical bont tick</name>
    <dbReference type="NCBI Taxonomy" id="34610"/>
    <lineage>
        <taxon>Eukaryota</taxon>
        <taxon>Metazoa</taxon>
        <taxon>Ecdysozoa</taxon>
        <taxon>Arthropoda</taxon>
        <taxon>Chelicerata</taxon>
        <taxon>Arachnida</taxon>
        <taxon>Acari</taxon>
        <taxon>Parasitiformes</taxon>
        <taxon>Ixodida</taxon>
        <taxon>Ixodoidea</taxon>
        <taxon>Ixodidae</taxon>
        <taxon>Amblyomminae</taxon>
        <taxon>Amblyomma</taxon>
    </lineage>
</organism>
<dbReference type="AlphaFoldDB" id="F0J9Y0"/>
<dbReference type="PROSITE" id="PS51257">
    <property type="entry name" value="PROKAR_LIPOPROTEIN"/>
    <property type="match status" value="1"/>
</dbReference>
<evidence type="ECO:0000256" key="1">
    <source>
        <dbReference type="SAM" id="MobiDB-lite"/>
    </source>
</evidence>